<organism evidence="1 2">
    <name type="scientific">Candidatus Staskawiczbacteria bacterium RIFOXYB1_FULL_37_44</name>
    <dbReference type="NCBI Taxonomy" id="1802223"/>
    <lineage>
        <taxon>Bacteria</taxon>
        <taxon>Candidatus Staskawicziibacteriota</taxon>
    </lineage>
</organism>
<evidence type="ECO:0000313" key="2">
    <source>
        <dbReference type="Proteomes" id="UP000178650"/>
    </source>
</evidence>
<dbReference type="STRING" id="1802223.A2358_01430"/>
<dbReference type="InterPro" id="IPR029044">
    <property type="entry name" value="Nucleotide-diphossugar_trans"/>
</dbReference>
<dbReference type="SUPFAM" id="SSF53448">
    <property type="entry name" value="Nucleotide-diphospho-sugar transferases"/>
    <property type="match status" value="1"/>
</dbReference>
<comment type="caution">
    <text evidence="1">The sequence shown here is derived from an EMBL/GenBank/DDBJ whole genome shotgun (WGS) entry which is preliminary data.</text>
</comment>
<accession>A0A1G2IZR8</accession>
<gene>
    <name evidence="1" type="ORF">A2358_01430</name>
</gene>
<dbReference type="AlphaFoldDB" id="A0A1G2IZR8"/>
<proteinExistence type="predicted"/>
<dbReference type="Gene3D" id="3.90.550.10">
    <property type="entry name" value="Spore Coat Polysaccharide Biosynthesis Protein SpsA, Chain A"/>
    <property type="match status" value="1"/>
</dbReference>
<evidence type="ECO:0000313" key="1">
    <source>
        <dbReference type="EMBL" id="OGZ79608.1"/>
    </source>
</evidence>
<dbReference type="Proteomes" id="UP000178650">
    <property type="component" value="Unassembled WGS sequence"/>
</dbReference>
<name>A0A1G2IZR8_9BACT</name>
<reference evidence="1 2" key="1">
    <citation type="journal article" date="2016" name="Nat. Commun.">
        <title>Thousands of microbial genomes shed light on interconnected biogeochemical processes in an aquifer system.</title>
        <authorList>
            <person name="Anantharaman K."/>
            <person name="Brown C.T."/>
            <person name="Hug L.A."/>
            <person name="Sharon I."/>
            <person name="Castelle C.J."/>
            <person name="Probst A.J."/>
            <person name="Thomas B.C."/>
            <person name="Singh A."/>
            <person name="Wilkins M.J."/>
            <person name="Karaoz U."/>
            <person name="Brodie E.L."/>
            <person name="Williams K.H."/>
            <person name="Hubbard S.S."/>
            <person name="Banfield J.F."/>
        </authorList>
    </citation>
    <scope>NUCLEOTIDE SEQUENCE [LARGE SCALE GENOMIC DNA]</scope>
</reference>
<dbReference type="EMBL" id="MHPJ01000001">
    <property type="protein sequence ID" value="OGZ79608.1"/>
    <property type="molecule type" value="Genomic_DNA"/>
</dbReference>
<sequence>MFAKSPSFSVSGKKFNVIILASGLGARLKPETDNIPKPLVELDAQGTKAIDYLIQKFQYVAGRLIITTAYCADLLEAYVKGKYSTMDPLFARVPELISPGASLIAGLDQAASDLPTIILFCDYIVEDYIPVDNDALCVSKKPEGDYVVDSHPKGIPTIEEEVITDLAPNQDLLKDRYGGFTGIGIFHDTLFLKSIAYTKAYEKKMDVAYDFDIIKEYIKKVKTMPIYVSKLYEFGTMDALKKIREIHNYSR</sequence>
<protein>
    <submittedName>
        <fullName evidence="1">Uncharacterized protein</fullName>
    </submittedName>
</protein>